<dbReference type="VEuPathDB" id="PiroplasmaDB:BBOV_I003030"/>
<dbReference type="AlphaFoldDB" id="A7AWF7"/>
<protein>
    <submittedName>
        <fullName evidence="1">Uncharacterized protein</fullName>
    </submittedName>
</protein>
<accession>A7AWF7</accession>
<organism evidence="1 2">
    <name type="scientific">Babesia bovis</name>
    <dbReference type="NCBI Taxonomy" id="5865"/>
    <lineage>
        <taxon>Eukaryota</taxon>
        <taxon>Sar</taxon>
        <taxon>Alveolata</taxon>
        <taxon>Apicomplexa</taxon>
        <taxon>Aconoidasida</taxon>
        <taxon>Piroplasmida</taxon>
        <taxon>Babesiidae</taxon>
        <taxon>Babesia</taxon>
    </lineage>
</organism>
<comment type="caution">
    <text evidence="1">The sequence shown here is derived from an EMBL/GenBank/DDBJ whole genome shotgun (WGS) entry which is preliminary data.</text>
</comment>
<dbReference type="Proteomes" id="UP000002173">
    <property type="component" value="Unassembled WGS sequence"/>
</dbReference>
<dbReference type="InParanoid" id="A7AWF7"/>
<reference evidence="2" key="3">
    <citation type="journal article" date="2021" name="Int. J. Parasitol.">
        <title>Comparative analysis of gene expression between Babesia bovis blood stages and kinetes allowed by improved genome annotation.</title>
        <authorList>
            <person name="Ueti M.W."/>
            <person name="Johnson W.C."/>
            <person name="Kappmeyer L.S."/>
            <person name="Herndon D.R."/>
            <person name="Mousel M.R."/>
            <person name="Reif K.E."/>
            <person name="Taus N.S."/>
            <person name="Ifeonu O.O."/>
            <person name="Silva J.C."/>
            <person name="Suarez C.E."/>
            <person name="Brayton K.A."/>
        </authorList>
    </citation>
    <scope>NUCLEOTIDE SEQUENCE [LARGE SCALE GENOMIC DNA]</scope>
</reference>
<dbReference type="GeneID" id="5477169"/>
<dbReference type="EMBL" id="AAXT01000005">
    <property type="protein sequence ID" value="EDO05385.1"/>
    <property type="molecule type" value="Genomic_DNA"/>
</dbReference>
<evidence type="ECO:0000313" key="2">
    <source>
        <dbReference type="Proteomes" id="UP000002173"/>
    </source>
</evidence>
<keyword evidence="2" id="KW-1185">Reference proteome</keyword>
<reference evidence="1 2" key="1">
    <citation type="journal article" date="2007" name="PLoS Pathog.">
        <title>Genome sequence of Babesia bovis and comparative analysis of apicomplexan hemoprotozoa.</title>
        <authorList>
            <person name="Brayton K.A."/>
            <person name="Lau A.O.T."/>
            <person name="Herndon D.R."/>
            <person name="Hannick L."/>
            <person name="Kappmeyer L.S."/>
            <person name="Berens S.J."/>
            <person name="Bidwell S.L."/>
            <person name="Brown W.C."/>
            <person name="Crabtree J."/>
            <person name="Fadrosh D."/>
            <person name="Feldblum T."/>
            <person name="Forberger H.A."/>
            <person name="Haas B.J."/>
            <person name="Howell J.M."/>
            <person name="Khouri H."/>
            <person name="Koo H."/>
            <person name="Mann D.J."/>
            <person name="Norimine J."/>
            <person name="Paulsen I.T."/>
            <person name="Radune D."/>
            <person name="Ren Q."/>
            <person name="Smith R.K. Jr."/>
            <person name="Suarez C.E."/>
            <person name="White O."/>
            <person name="Wortman J.R."/>
            <person name="Knowles D.P. Jr."/>
            <person name="McElwain T.F."/>
            <person name="Nene V.M."/>
        </authorList>
    </citation>
    <scope>NUCLEOTIDE SEQUENCE [LARGE SCALE GENOMIC DNA]</scope>
    <source>
        <strain evidence="1">T2Bo</strain>
    </source>
</reference>
<dbReference type="KEGG" id="bbo:BBOV_I003030"/>
<dbReference type="OMA" id="GTNPLMC"/>
<gene>
    <name evidence="1" type="ORF">BBOV_I003030</name>
</gene>
<proteinExistence type="predicted"/>
<name>A7AWF7_BABBO</name>
<reference evidence="2" key="2">
    <citation type="journal article" date="2020" name="Data Brief">
        <title>Transcriptome dataset of Babesia bovis life stages within vertebrate and invertebrate hosts.</title>
        <authorList>
            <person name="Ueti M.W."/>
            <person name="Johnson W.C."/>
            <person name="Kappmeyer L.S."/>
            <person name="Herndon D.R."/>
            <person name="Mousel M.R."/>
            <person name="Reif K.E."/>
            <person name="Taus N.S."/>
            <person name="Ifeonu O.O."/>
            <person name="Silva J.C."/>
            <person name="Suarez C.E."/>
            <person name="Brayton K.A."/>
        </authorList>
    </citation>
    <scope>NUCLEOTIDE SEQUENCE [LARGE SCALE GENOMIC DNA]</scope>
</reference>
<sequence length="220" mass="24994">MLEVLFGILDIRHSKKRAHRILIVGDDALSCSTIAEHLSSIYDFKTTLVELESNSLDEQSDKISEQSVASGDIYIAKVPLECIFAEIRRRNWYKGCILDFFSPPGNEYNIDNVNNITVIPNAHVIIYITNYAKHRTGFNSASEFFLLNKDSMACKMLIMDTSNICDDIAVDVEHELAKFIETYDNILIYKTNISDEQRIDILSGLILDEIVYYLGIIDPA</sequence>
<evidence type="ECO:0000313" key="1">
    <source>
        <dbReference type="EMBL" id="EDO05385.1"/>
    </source>
</evidence>
<dbReference type="RefSeq" id="XP_001608953.1">
    <property type="nucleotide sequence ID" value="XM_001608903.1"/>
</dbReference>